<keyword evidence="3" id="KW-1185">Reference proteome</keyword>
<evidence type="ECO:0000313" key="3">
    <source>
        <dbReference type="Proteomes" id="UP001576774"/>
    </source>
</evidence>
<evidence type="ECO:0000256" key="1">
    <source>
        <dbReference type="SAM" id="Phobius"/>
    </source>
</evidence>
<comment type="caution">
    <text evidence="2">The sequence shown here is derived from an EMBL/GenBank/DDBJ whole genome shotgun (WGS) entry which is preliminary data.</text>
</comment>
<organism evidence="2 3">
    <name type="scientific">Floridaenema aerugineum BLCC-F46</name>
    <dbReference type="NCBI Taxonomy" id="3153654"/>
    <lineage>
        <taxon>Bacteria</taxon>
        <taxon>Bacillati</taxon>
        <taxon>Cyanobacteriota</taxon>
        <taxon>Cyanophyceae</taxon>
        <taxon>Oscillatoriophycideae</taxon>
        <taxon>Aerosakkonematales</taxon>
        <taxon>Aerosakkonemataceae</taxon>
        <taxon>Floridanema</taxon>
        <taxon>Floridanema aerugineum</taxon>
    </lineage>
</organism>
<protein>
    <submittedName>
        <fullName evidence="2">Uncharacterized protein</fullName>
    </submittedName>
</protein>
<evidence type="ECO:0000313" key="2">
    <source>
        <dbReference type="EMBL" id="MFB2880601.1"/>
    </source>
</evidence>
<keyword evidence="1" id="KW-0472">Membrane</keyword>
<keyword evidence="1" id="KW-0812">Transmembrane</keyword>
<dbReference type="RefSeq" id="WP_413273612.1">
    <property type="nucleotide sequence ID" value="NZ_JBHFNQ010000206.1"/>
</dbReference>
<reference evidence="2 3" key="1">
    <citation type="submission" date="2024-09" db="EMBL/GenBank/DDBJ databases">
        <title>Floridaenema gen nov. (Aerosakkonemataceae, Aerosakkonematales ord. nov., Cyanobacteria) from benthic tropical and subtropical fresh waters, with the description of four new species.</title>
        <authorList>
            <person name="Moretto J.A."/>
            <person name="Berthold D.E."/>
            <person name="Lefler F.W."/>
            <person name="Huang I.-S."/>
            <person name="Laughinghouse H. IV."/>
        </authorList>
    </citation>
    <scope>NUCLEOTIDE SEQUENCE [LARGE SCALE GENOMIC DNA]</scope>
    <source>
        <strain evidence="2 3">BLCC-F46</strain>
    </source>
</reference>
<accession>A0ABV4XEC5</accession>
<keyword evidence="1" id="KW-1133">Transmembrane helix</keyword>
<feature type="transmembrane region" description="Helical" evidence="1">
    <location>
        <begin position="20"/>
        <end position="41"/>
    </location>
</feature>
<feature type="transmembrane region" description="Helical" evidence="1">
    <location>
        <begin position="94"/>
        <end position="121"/>
    </location>
</feature>
<dbReference type="EMBL" id="JBHFNQ010000206">
    <property type="protein sequence ID" value="MFB2880601.1"/>
    <property type="molecule type" value="Genomic_DNA"/>
</dbReference>
<proteinExistence type="predicted"/>
<sequence>MFLTRYAEVQPLTLVINHMIGFILAFILFISPTLIILSIALSQFGLVWNLLWILAGSIIGGLLFAIAGAVFYTLQIQEEDCRTGPPESGAIGAGLGRSIVTLVFMVIFGWIGSGGGAFLAFKYLSSR</sequence>
<dbReference type="Proteomes" id="UP001576774">
    <property type="component" value="Unassembled WGS sequence"/>
</dbReference>
<name>A0ABV4XEC5_9CYAN</name>
<feature type="transmembrane region" description="Helical" evidence="1">
    <location>
        <begin position="50"/>
        <end position="74"/>
    </location>
</feature>
<gene>
    <name evidence="2" type="ORF">ACE1CC_27445</name>
</gene>